<gene>
    <name evidence="1" type="ORF">NFC81_03875</name>
</gene>
<proteinExistence type="predicted"/>
<organism evidence="1">
    <name type="scientific">Salinispirillum sp. LH 10-3-1</name>
    <dbReference type="NCBI Taxonomy" id="2952525"/>
    <lineage>
        <taxon>Bacteria</taxon>
        <taxon>Pseudomonadati</taxon>
        <taxon>Pseudomonadota</taxon>
        <taxon>Gammaproteobacteria</taxon>
        <taxon>Oceanospirillales</taxon>
        <taxon>Saccharospirillaceae</taxon>
        <taxon>Salinispirillum</taxon>
    </lineage>
</organism>
<dbReference type="EMBL" id="CP101717">
    <property type="protein sequence ID" value="WLD58934.1"/>
    <property type="molecule type" value="Genomic_DNA"/>
</dbReference>
<accession>A0AB38YIN2</accession>
<dbReference type="RefSeq" id="WP_304996222.1">
    <property type="nucleotide sequence ID" value="NZ_CP101717.1"/>
</dbReference>
<reference evidence="1" key="1">
    <citation type="submission" date="2022-07" db="EMBL/GenBank/DDBJ databases">
        <title>Complete genome sequence of Salinispirillum sp. LH10-3-1 capable of multiple carbohydrate inversion isolated from a soda lake.</title>
        <authorList>
            <person name="Liu J."/>
            <person name="Zhai Y."/>
            <person name="Zhang H."/>
            <person name="Yang H."/>
            <person name="Qu J."/>
            <person name="Li J."/>
        </authorList>
    </citation>
    <scope>NUCLEOTIDE SEQUENCE</scope>
    <source>
        <strain evidence="1">LH 10-3-1</strain>
    </source>
</reference>
<name>A0AB38YIN2_9GAMM</name>
<dbReference type="Pfam" id="PF06089">
    <property type="entry name" value="Asparaginase_II"/>
    <property type="match status" value="1"/>
</dbReference>
<sequence>MPQSNPTLVHITRGGAVESMHRGRALVMRSNGELLWSVGDVDELTYPRSAIKAFQALPMVASGAVEALGISDEELALCCASHNGEDRHTAVADAFLQRLNLAEPAFECGTHWPMGQQATIDLAWRHTKPDARHNNCSGKHLGMLALAVREGWNTQGYVKPEHPVQQAIKACIEACCDTSLDGVPLSPDGCTAPTWAMPLHRLALGFARFADPSQLPAQYQAAARELHRAATQHPFLVAGTERYCTEVMAALGDEAFLKVGAEGVYIAALPRIKLGVAIKMDSGSAPAAEVAMSAILKQLGFNLPEKWQSVALRNRNGLLTGAITPVESAYADLKLA</sequence>
<dbReference type="AlphaFoldDB" id="A0AB38YIN2"/>
<protein>
    <submittedName>
        <fullName evidence="1">Asparaginase</fullName>
    </submittedName>
</protein>
<evidence type="ECO:0000313" key="1">
    <source>
        <dbReference type="EMBL" id="WLD58934.1"/>
    </source>
</evidence>
<dbReference type="InterPro" id="IPR010349">
    <property type="entry name" value="Asparaginase_II"/>
</dbReference>
<dbReference type="PANTHER" id="PTHR42110">
    <property type="entry name" value="L-ASPARAGINASE, PUTATIVE (AFU_ORTHOLOGUE AFUA_3G11890)-RELATED"/>
    <property type="match status" value="1"/>
</dbReference>
<dbReference type="PANTHER" id="PTHR42110:SF1">
    <property type="entry name" value="L-ASPARAGINASE, PUTATIVE (AFU_ORTHOLOGUE AFUA_3G11890)-RELATED"/>
    <property type="match status" value="1"/>
</dbReference>